<dbReference type="Pfam" id="PF13306">
    <property type="entry name" value="LRR_5"/>
    <property type="match status" value="2"/>
</dbReference>
<organism evidence="3 4">
    <name type="scientific">Anaerofustis stercorihominis DSM 17244</name>
    <dbReference type="NCBI Taxonomy" id="445971"/>
    <lineage>
        <taxon>Bacteria</taxon>
        <taxon>Bacillati</taxon>
        <taxon>Bacillota</taxon>
        <taxon>Clostridia</taxon>
        <taxon>Eubacteriales</taxon>
        <taxon>Eubacteriaceae</taxon>
        <taxon>Anaerofustis</taxon>
    </lineage>
</organism>
<dbReference type="STRING" id="445971.ANASTE_01229"/>
<reference evidence="3" key="2">
    <citation type="submission" date="2013-08" db="EMBL/GenBank/DDBJ databases">
        <title>Draft genome sequence of Anaerofustis stercorihominis (DSM 17244).</title>
        <authorList>
            <person name="Sudarsanam P."/>
            <person name="Ley R."/>
            <person name="Guruge J."/>
            <person name="Turnbaugh P.J."/>
            <person name="Mahowald M."/>
            <person name="Liep D."/>
            <person name="Gordon J."/>
        </authorList>
    </citation>
    <scope>NUCLEOTIDE SEQUENCE</scope>
    <source>
        <strain evidence="3">DSM 17244</strain>
    </source>
</reference>
<dbReference type="InterPro" id="IPR032675">
    <property type="entry name" value="LRR_dom_sf"/>
</dbReference>
<dbReference type="Proteomes" id="UP000005178">
    <property type="component" value="Unassembled WGS sequence"/>
</dbReference>
<evidence type="ECO:0000256" key="2">
    <source>
        <dbReference type="SAM" id="Phobius"/>
    </source>
</evidence>
<dbReference type="HOGENOM" id="CLU_388653_0_0_9"/>
<feature type="compositionally biased region" description="Basic and acidic residues" evidence="1">
    <location>
        <begin position="71"/>
        <end position="99"/>
    </location>
</feature>
<keyword evidence="2" id="KW-0472">Membrane</keyword>
<dbReference type="InterPro" id="IPR026906">
    <property type="entry name" value="LRR_5"/>
</dbReference>
<accession>B1CB80</accession>
<proteinExistence type="predicted"/>
<keyword evidence="2" id="KW-1133">Transmembrane helix</keyword>
<gene>
    <name evidence="3" type="ORF">ANASTE_01229</name>
</gene>
<evidence type="ECO:0000313" key="4">
    <source>
        <dbReference type="Proteomes" id="UP000005178"/>
    </source>
</evidence>
<feature type="compositionally biased region" description="Basic and acidic residues" evidence="1">
    <location>
        <begin position="667"/>
        <end position="676"/>
    </location>
</feature>
<evidence type="ECO:0000256" key="1">
    <source>
        <dbReference type="SAM" id="MobiDB-lite"/>
    </source>
</evidence>
<feature type="compositionally biased region" description="Polar residues" evidence="1">
    <location>
        <begin position="59"/>
        <end position="70"/>
    </location>
</feature>
<dbReference type="Gene3D" id="3.80.10.10">
    <property type="entry name" value="Ribonuclease Inhibitor"/>
    <property type="match status" value="3"/>
</dbReference>
<dbReference type="InterPro" id="IPR053139">
    <property type="entry name" value="Surface_bspA-like"/>
</dbReference>
<dbReference type="SUPFAM" id="SSF52058">
    <property type="entry name" value="L domain-like"/>
    <property type="match status" value="1"/>
</dbReference>
<feature type="compositionally biased region" description="Low complexity" evidence="1">
    <location>
        <begin position="677"/>
        <end position="711"/>
    </location>
</feature>
<protein>
    <submittedName>
        <fullName evidence="3">LPXTG-motif cell wall anchor domain protein</fullName>
    </submittedName>
</protein>
<feature type="compositionally biased region" description="Low complexity" evidence="1">
    <location>
        <begin position="100"/>
        <end position="118"/>
    </location>
</feature>
<dbReference type="PANTHER" id="PTHR45661">
    <property type="entry name" value="SURFACE ANTIGEN"/>
    <property type="match status" value="1"/>
</dbReference>
<dbReference type="PANTHER" id="PTHR45661:SF3">
    <property type="entry name" value="IG-LIKE DOMAIN-CONTAINING PROTEIN"/>
    <property type="match status" value="1"/>
</dbReference>
<name>B1CB80_9FIRM</name>
<feature type="region of interest" description="Disordered" evidence="1">
    <location>
        <begin position="59"/>
        <end position="118"/>
    </location>
</feature>
<dbReference type="EMBL" id="ABIL02000006">
    <property type="protein sequence ID" value="EDS71527.1"/>
    <property type="molecule type" value="Genomic_DNA"/>
</dbReference>
<dbReference type="eggNOG" id="COG3209">
    <property type="taxonomic scope" value="Bacteria"/>
</dbReference>
<comment type="caution">
    <text evidence="3">The sequence shown here is derived from an EMBL/GenBank/DDBJ whole genome shotgun (WGS) entry which is preliminary data.</text>
</comment>
<reference evidence="3" key="1">
    <citation type="submission" date="2008-01" db="EMBL/GenBank/DDBJ databases">
        <authorList>
            <person name="Fulton L."/>
            <person name="Clifton S."/>
            <person name="Fulton B."/>
            <person name="Xu J."/>
            <person name="Minx P."/>
            <person name="Pepin K.H."/>
            <person name="Johnson M."/>
            <person name="Thiruvilangam P."/>
            <person name="Bhonagiri V."/>
            <person name="Nash W.E."/>
            <person name="Mardis E.R."/>
            <person name="Wilson R.K."/>
        </authorList>
    </citation>
    <scope>NUCLEOTIDE SEQUENCE [LARGE SCALE GENOMIC DNA]</scope>
    <source>
        <strain evidence="3">DSM 17244</strain>
    </source>
</reference>
<feature type="region of interest" description="Disordered" evidence="1">
    <location>
        <begin position="664"/>
        <end position="716"/>
    </location>
</feature>
<keyword evidence="2" id="KW-0812">Transmembrane</keyword>
<feature type="transmembrane region" description="Helical" evidence="2">
    <location>
        <begin position="724"/>
        <end position="743"/>
    </location>
</feature>
<evidence type="ECO:0000313" key="3">
    <source>
        <dbReference type="EMBL" id="EDS71527.1"/>
    </source>
</evidence>
<keyword evidence="4" id="KW-1185">Reference proteome</keyword>
<sequence>MSQKVRFLILLSKNKGGLEMKSKRLLAVMLSGFMVLGSMTPVFAEELKGENTNDNVVVSEEQQGTDVNNSEEVKDNEKAVITDKYEQDKTAQDEKKSEESTSSNESSKTVKSTSKTAKAVVTNQTDEATGLTFSYDEDTKEATLTGNKNFSYTGETFKLPNEVNVAGSDEKYKVVNISSYAFSSGYFNSIKELIIPKNLKNWSADQNMSTFTNVEKITFEEGFEVKDLPRGAFNYMYKLKDITLPKSVETIGENAFAGCSALKSFDVEEGSVLKIIGKNAFDSDTALESITIPKTVETIKEGAFYKCTSLASCTFENDSAIKTMETAIFRDCSNLKTIIIPRSLEVLDGFNFSGIENITFEEGSKLKTISEQAFFNSKLKSIRIPRSVETISRNAFFLCEDLNSCTFEPGSALKTIGEYVFSRVGLESITIPKNITKISGRAIEQCPNLTTVDTEEGSALTTIDNNAIYFNPNFKTFKTTSTNTISIGSGFGEENSGAKIEGFTIVAHKGSADSPSSLYQYYLDNDPGSWVFKTEGICHGTTEVAGTKVEPTCTQAGSVTYTAGTCACGNEVSDEVTVVLPATGNHIFETVTDKPATCTVKGKEHKVCSGCGEIDYDSYKDTDMLAHKFDKEVVDKEATYTEEGSKHTECSVCGTKKEGSDVIIPKIVKEDDKNDNNNDNNVSGSSNNNPSNNGNSTSSGSTVTKTGSDKTAVNTPHTSDEMNMVLYVLLGLVSLGAVGTVGYKLKKRNI</sequence>
<dbReference type="AlphaFoldDB" id="B1CB80"/>